<dbReference type="AlphaFoldDB" id="A0A7Y0U372"/>
<gene>
    <name evidence="1" type="ORF">HHJ78_08860</name>
</gene>
<accession>A0A7Y0U372</accession>
<name>A0A7Y0U372_9ACTO</name>
<dbReference type="Proteomes" id="UP000578252">
    <property type="component" value="Unassembled WGS sequence"/>
</dbReference>
<dbReference type="EMBL" id="JABCUR010000008">
    <property type="protein sequence ID" value="NMW65623.1"/>
    <property type="molecule type" value="Genomic_DNA"/>
</dbReference>
<protein>
    <submittedName>
        <fullName evidence="1">Molybdenum ABC transporter</fullName>
    </submittedName>
</protein>
<evidence type="ECO:0000313" key="2">
    <source>
        <dbReference type="Proteomes" id="UP000578252"/>
    </source>
</evidence>
<evidence type="ECO:0000313" key="1">
    <source>
        <dbReference type="EMBL" id="NMW65623.1"/>
    </source>
</evidence>
<sequence length="111" mass="11686">METTSGVNTDTPQPEPAVPAGVQAAWAVAGFPGELRAASYLVGELAAVEAALYREIPLAPHPLWLDEVCDGLDAVNRSMVMSMLRSFNLDVLVVESGHLVNVAAVPLAAIY</sequence>
<reference evidence="1 2" key="1">
    <citation type="submission" date="2020-04" db="EMBL/GenBank/DDBJ databases">
        <title>Antimicrobial susceptibility and clonality of vaginal-derived multi-drug resistant Mobiluncus isolates in China.</title>
        <authorList>
            <person name="Zhang X."/>
        </authorList>
    </citation>
    <scope>NUCLEOTIDE SEQUENCE [LARGE SCALE GENOMIC DNA]</scope>
    <source>
        <strain evidence="1 2">13</strain>
    </source>
</reference>
<proteinExistence type="predicted"/>
<dbReference type="RefSeq" id="WP_169772243.1">
    <property type="nucleotide sequence ID" value="NZ_JABCUR010000008.1"/>
</dbReference>
<organism evidence="1 2">
    <name type="scientific">Mobiluncus mulieris</name>
    <dbReference type="NCBI Taxonomy" id="2052"/>
    <lineage>
        <taxon>Bacteria</taxon>
        <taxon>Bacillati</taxon>
        <taxon>Actinomycetota</taxon>
        <taxon>Actinomycetes</taxon>
        <taxon>Actinomycetales</taxon>
        <taxon>Actinomycetaceae</taxon>
        <taxon>Mobiluncus</taxon>
    </lineage>
</organism>
<comment type="caution">
    <text evidence="1">The sequence shown here is derived from an EMBL/GenBank/DDBJ whole genome shotgun (WGS) entry which is preliminary data.</text>
</comment>